<organism evidence="7 8">
    <name type="scientific">Mycolicibacterium crocinum</name>
    <dbReference type="NCBI Taxonomy" id="388459"/>
    <lineage>
        <taxon>Bacteria</taxon>
        <taxon>Bacillati</taxon>
        <taxon>Actinomycetota</taxon>
        <taxon>Actinomycetes</taxon>
        <taxon>Mycobacteriales</taxon>
        <taxon>Mycobacteriaceae</taxon>
        <taxon>Mycolicibacterium</taxon>
    </lineage>
</organism>
<dbReference type="EMBL" id="CP092362">
    <property type="protein sequence ID" value="ULN42688.1"/>
    <property type="molecule type" value="Genomic_DNA"/>
</dbReference>
<feature type="transmembrane region" description="Helical" evidence="6">
    <location>
        <begin position="216"/>
        <end position="239"/>
    </location>
</feature>
<evidence type="ECO:0000256" key="5">
    <source>
        <dbReference type="ARBA" id="ARBA00023136"/>
    </source>
</evidence>
<dbReference type="PIRSF" id="PIRSF035875">
    <property type="entry name" value="RNase_BN"/>
    <property type="match status" value="1"/>
</dbReference>
<dbReference type="Pfam" id="PF03631">
    <property type="entry name" value="Virul_fac_BrkB"/>
    <property type="match status" value="1"/>
</dbReference>
<feature type="transmembrane region" description="Helical" evidence="6">
    <location>
        <begin position="251"/>
        <end position="272"/>
    </location>
</feature>
<evidence type="ECO:0000256" key="6">
    <source>
        <dbReference type="SAM" id="Phobius"/>
    </source>
</evidence>
<dbReference type="Proteomes" id="UP001055337">
    <property type="component" value="Chromosome"/>
</dbReference>
<keyword evidence="3 6" id="KW-0812">Transmembrane</keyword>
<comment type="subcellular location">
    <subcellularLocation>
        <location evidence="1">Cell membrane</location>
        <topology evidence="1">Multi-pass membrane protein</topology>
    </subcellularLocation>
</comment>
<feature type="transmembrane region" description="Helical" evidence="6">
    <location>
        <begin position="284"/>
        <end position="306"/>
    </location>
</feature>
<sequence>MAPRSRLQHVWSQSAEAAASARAALKRRGHALFARMPGPLQQTCRLIGRTGRGTLNDRVPGLAAEAALFTLISLPALLLAIVGSLGFVAAALGPEGREGFRQLVRGIPRSFLSDPSYATYQHLVDTVLAETRGGVVSVALVVSIWSGSRAVNRYLETMTIAYDLEPRPGWRRRLLALALTLGLLVGAAALLPPMVFGPRIVKWLAPASIEDATLRTLHLFFWPSVVVVLICGLATMYHVGVPWRTPWRRDLPGALLAMVIWLLACAGLRVYLTLSVQGDAVFGQLAVPIAVVLWLYITAFAVLLGAEFNAAIERMWPYEEHPWRLRRLRKKFERDSTSAADESR</sequence>
<reference evidence="7" key="1">
    <citation type="submission" date="2022-08" db="EMBL/GenBank/DDBJ databases">
        <title>Whole genome sequencing of non-tuberculosis mycobacteria type-strains.</title>
        <authorList>
            <person name="Igarashi Y."/>
            <person name="Osugi A."/>
            <person name="Mitarai S."/>
        </authorList>
    </citation>
    <scope>NUCLEOTIDE SEQUENCE</scope>
    <source>
        <strain evidence="7">JCM 16369</strain>
    </source>
</reference>
<protein>
    <submittedName>
        <fullName evidence="7">YihY/virulence factor BrkB family protein</fullName>
    </submittedName>
</protein>
<accession>A0ABY3TN66</accession>
<keyword evidence="4 6" id="KW-1133">Transmembrane helix</keyword>
<evidence type="ECO:0000256" key="4">
    <source>
        <dbReference type="ARBA" id="ARBA00022989"/>
    </source>
</evidence>
<name>A0ABY3TN66_9MYCO</name>
<keyword evidence="8" id="KW-1185">Reference proteome</keyword>
<evidence type="ECO:0000256" key="3">
    <source>
        <dbReference type="ARBA" id="ARBA00022692"/>
    </source>
</evidence>
<feature type="transmembrane region" description="Helical" evidence="6">
    <location>
        <begin position="66"/>
        <end position="92"/>
    </location>
</feature>
<gene>
    <name evidence="7" type="ORF">MI149_06170</name>
</gene>
<dbReference type="RefSeq" id="WP_240179055.1">
    <property type="nucleotide sequence ID" value="NZ_CP092362.2"/>
</dbReference>
<dbReference type="PANTHER" id="PTHR30213:SF0">
    <property type="entry name" value="UPF0761 MEMBRANE PROTEIN YIHY"/>
    <property type="match status" value="1"/>
</dbReference>
<evidence type="ECO:0000256" key="2">
    <source>
        <dbReference type="ARBA" id="ARBA00022475"/>
    </source>
</evidence>
<evidence type="ECO:0000256" key="1">
    <source>
        <dbReference type="ARBA" id="ARBA00004651"/>
    </source>
</evidence>
<proteinExistence type="predicted"/>
<keyword evidence="2" id="KW-1003">Cell membrane</keyword>
<dbReference type="InterPro" id="IPR017039">
    <property type="entry name" value="Virul_fac_BrkB"/>
</dbReference>
<feature type="transmembrane region" description="Helical" evidence="6">
    <location>
        <begin position="174"/>
        <end position="196"/>
    </location>
</feature>
<keyword evidence="5 6" id="KW-0472">Membrane</keyword>
<evidence type="ECO:0000313" key="8">
    <source>
        <dbReference type="Proteomes" id="UP001055337"/>
    </source>
</evidence>
<dbReference type="PANTHER" id="PTHR30213">
    <property type="entry name" value="INNER MEMBRANE PROTEIN YHJD"/>
    <property type="match status" value="1"/>
</dbReference>
<evidence type="ECO:0000313" key="7">
    <source>
        <dbReference type="EMBL" id="ULN42688.1"/>
    </source>
</evidence>